<sequence length="286" mass="31345">MAAPDGVFRPWLLEVGSDAGWGLCCSLCKTAHPDSLSPYVRGVKGSQGKETKAAKSTLQIADLLAHMQSHEHIAAVQGNLRQASVADQPPAKRLKSDACFPAPGQLHLSREVLQSAFGAQGAEYERRHALVHRSDTVNFPKTHGTATQHPRHVAAMASVAFEQDLQLLRRKQVKSICWSEDASEGFLLVKARYLLHDWSTQCRIVSLDPIGSKTSLAKSRAAETTIGKMCGSAELAQEFRKLVKAGRACYAFAQLRWHVDAWEKYGAATANPQKYAQANTADWAER</sequence>
<comment type="caution">
    <text evidence="1">The sequence shown here is derived from an EMBL/GenBank/DDBJ whole genome shotgun (WGS) entry which is preliminary data.</text>
</comment>
<evidence type="ECO:0000313" key="1">
    <source>
        <dbReference type="EMBL" id="CAJ1411261.1"/>
    </source>
</evidence>
<keyword evidence="2" id="KW-1185">Reference proteome</keyword>
<evidence type="ECO:0000313" key="2">
    <source>
        <dbReference type="Proteomes" id="UP001178507"/>
    </source>
</evidence>
<organism evidence="1 2">
    <name type="scientific">Effrenium voratum</name>
    <dbReference type="NCBI Taxonomy" id="2562239"/>
    <lineage>
        <taxon>Eukaryota</taxon>
        <taxon>Sar</taxon>
        <taxon>Alveolata</taxon>
        <taxon>Dinophyceae</taxon>
        <taxon>Suessiales</taxon>
        <taxon>Symbiodiniaceae</taxon>
        <taxon>Effrenium</taxon>
    </lineage>
</organism>
<name>A0AA36NMI7_9DINO</name>
<proteinExistence type="predicted"/>
<gene>
    <name evidence="1" type="ORF">EVOR1521_LOCUS31876</name>
</gene>
<dbReference type="AlphaFoldDB" id="A0AA36NMI7"/>
<dbReference type="EMBL" id="CAUJNA010003864">
    <property type="protein sequence ID" value="CAJ1411261.1"/>
    <property type="molecule type" value="Genomic_DNA"/>
</dbReference>
<reference evidence="1" key="1">
    <citation type="submission" date="2023-08" db="EMBL/GenBank/DDBJ databases">
        <authorList>
            <person name="Chen Y."/>
            <person name="Shah S."/>
            <person name="Dougan E. K."/>
            <person name="Thang M."/>
            <person name="Chan C."/>
        </authorList>
    </citation>
    <scope>NUCLEOTIDE SEQUENCE</scope>
</reference>
<protein>
    <submittedName>
        <fullName evidence="1">Uncharacterized protein</fullName>
    </submittedName>
</protein>
<accession>A0AA36NMI7</accession>
<dbReference type="Proteomes" id="UP001178507">
    <property type="component" value="Unassembled WGS sequence"/>
</dbReference>